<dbReference type="PRINTS" id="PR00792">
    <property type="entry name" value="PEPSIN"/>
</dbReference>
<dbReference type="Pfam" id="PF00026">
    <property type="entry name" value="Asp"/>
    <property type="match status" value="2"/>
</dbReference>
<dbReference type="EMBL" id="GL629807">
    <property type="protein sequence ID" value="EFW99931.1"/>
    <property type="molecule type" value="Genomic_DNA"/>
</dbReference>
<evidence type="ECO:0000313" key="8">
    <source>
        <dbReference type="Proteomes" id="UP000007796"/>
    </source>
</evidence>
<dbReference type="Gene3D" id="2.40.70.10">
    <property type="entry name" value="Acid Proteases"/>
    <property type="match status" value="2"/>
</dbReference>
<feature type="chain" id="PRO_5003264077" evidence="5">
    <location>
        <begin position="18"/>
        <end position="529"/>
    </location>
</feature>
<dbReference type="InterPro" id="IPR021109">
    <property type="entry name" value="Peptidase_aspartic_dom_sf"/>
</dbReference>
<dbReference type="STRING" id="655863.F0XR37"/>
<dbReference type="AlphaFoldDB" id="F0XR37"/>
<feature type="active site" evidence="2">
    <location>
        <position position="316"/>
    </location>
</feature>
<reference evidence="7 8" key="1">
    <citation type="journal article" date="2011" name="Proc. Natl. Acad. Sci. U.S.A.">
        <title>Genome and transcriptome analyses of the mountain pine beetle-fungal symbiont Grosmannia clavigera, a lodgepole pine pathogen.</title>
        <authorList>
            <person name="DiGuistini S."/>
            <person name="Wang Y."/>
            <person name="Liao N.Y."/>
            <person name="Taylor G."/>
            <person name="Tanguay P."/>
            <person name="Feau N."/>
            <person name="Henrissat B."/>
            <person name="Chan S.K."/>
            <person name="Hesse-Orce U."/>
            <person name="Alamouti S.M."/>
            <person name="Tsui C.K.M."/>
            <person name="Docking R.T."/>
            <person name="Levasseur A."/>
            <person name="Haridas S."/>
            <person name="Robertson G."/>
            <person name="Birol I."/>
            <person name="Holt R.A."/>
            <person name="Marra M.A."/>
            <person name="Hamelin R.C."/>
            <person name="Hirst M."/>
            <person name="Jones S.J.M."/>
            <person name="Bohlmann J."/>
            <person name="Breuil C."/>
        </authorList>
    </citation>
    <scope>NUCLEOTIDE SEQUENCE [LARGE SCALE GENOMIC DNA]</scope>
    <source>
        <strain evidence="8">kw1407 / UAMH 11150</strain>
    </source>
</reference>
<feature type="signal peptide" evidence="5">
    <location>
        <begin position="1"/>
        <end position="17"/>
    </location>
</feature>
<keyword evidence="8" id="KW-1185">Reference proteome</keyword>
<evidence type="ECO:0000256" key="3">
    <source>
        <dbReference type="PIRSR" id="PIRSR601461-2"/>
    </source>
</evidence>
<evidence type="ECO:0000256" key="4">
    <source>
        <dbReference type="SAM" id="MobiDB-lite"/>
    </source>
</evidence>
<dbReference type="PROSITE" id="PS51767">
    <property type="entry name" value="PEPTIDASE_A1"/>
    <property type="match status" value="1"/>
</dbReference>
<dbReference type="InterPro" id="IPR001461">
    <property type="entry name" value="Aspartic_peptidase_A1"/>
</dbReference>
<comment type="similarity">
    <text evidence="1">Belongs to the peptidase A1 family.</text>
</comment>
<evidence type="ECO:0000256" key="5">
    <source>
        <dbReference type="SAM" id="SignalP"/>
    </source>
</evidence>
<dbReference type="OrthoDB" id="771136at2759"/>
<organism evidence="8">
    <name type="scientific">Grosmannia clavigera (strain kw1407 / UAMH 11150)</name>
    <name type="common">Blue stain fungus</name>
    <name type="synonym">Graphiocladiella clavigera</name>
    <dbReference type="NCBI Taxonomy" id="655863"/>
    <lineage>
        <taxon>Eukaryota</taxon>
        <taxon>Fungi</taxon>
        <taxon>Dikarya</taxon>
        <taxon>Ascomycota</taxon>
        <taxon>Pezizomycotina</taxon>
        <taxon>Sordariomycetes</taxon>
        <taxon>Sordariomycetidae</taxon>
        <taxon>Ophiostomatales</taxon>
        <taxon>Ophiostomataceae</taxon>
        <taxon>Leptographium</taxon>
    </lineage>
</organism>
<feature type="active site" evidence="2">
    <location>
        <position position="90"/>
    </location>
</feature>
<protein>
    <submittedName>
        <fullName evidence="7">Candidapepsin-4</fullName>
    </submittedName>
</protein>
<evidence type="ECO:0000259" key="6">
    <source>
        <dbReference type="PROSITE" id="PS51767"/>
    </source>
</evidence>
<gene>
    <name evidence="7" type="ORF">CMQ_249</name>
</gene>
<sequence length="529" mass="54506">MARLSSALVLLAAGVAAASPTKAVKVAPTTVSGTADMHDGCIHMQIVHSTNTNYFGKRAVELALANRSDVAYYAKLSFGTPAQPQFVQLDTGSFELWLNPTCDGLSLSDASFCEAVGNFNTSNSSTITPLNETKVLQYGIGSANISYVRDSIGLPGTTSVLKQVQFGVASSTSDEFAGILGIGFGQGLTTNYANFVDELTDQNITQVRAFSLALGSKDEQEGVVVFGGVDTSKFSGTLARVPIIPAAQSPDGVPRYWVNMSSVSLTAGKNTESTESTGSSKTTTKTATKTSTSKATASTKAVTSTYANSSMAVFLDSGSTLTLLPAGLADSIAADFGVVDGPSSSGFYYVDCSYASANGTLNFAFPGVSISVPFHELVRQSGSQCMLGIQASSQFALLGDTFLRSAYVPVVIDQTDNDIWMAQYTNCGSTPAALATTQSLVALTGDCSPGENIIVVTTTPSIPFFSPTTSSSATAITAVQTAKASASPSPSTSSIKSAAARTAPGILHSSAVLMLTSALLAVALVDQLL</sequence>
<dbReference type="eggNOG" id="KOG1339">
    <property type="taxonomic scope" value="Eukaryota"/>
</dbReference>
<dbReference type="InParanoid" id="F0XR37"/>
<dbReference type="GeneID" id="25975484"/>
<dbReference type="PANTHER" id="PTHR47966">
    <property type="entry name" value="BETA-SITE APP-CLEAVING ENZYME, ISOFORM A-RELATED"/>
    <property type="match status" value="1"/>
</dbReference>
<dbReference type="SUPFAM" id="SSF50630">
    <property type="entry name" value="Acid proteases"/>
    <property type="match status" value="1"/>
</dbReference>
<feature type="region of interest" description="Disordered" evidence="4">
    <location>
        <begin position="268"/>
        <end position="294"/>
    </location>
</feature>
<evidence type="ECO:0000256" key="1">
    <source>
        <dbReference type="ARBA" id="ARBA00007447"/>
    </source>
</evidence>
<dbReference type="PANTHER" id="PTHR47966:SF65">
    <property type="entry name" value="ASPARTIC-TYPE ENDOPEPTIDASE"/>
    <property type="match status" value="1"/>
</dbReference>
<proteinExistence type="inferred from homology"/>
<feature type="disulfide bond" evidence="3">
    <location>
        <begin position="352"/>
        <end position="385"/>
    </location>
</feature>
<dbReference type="HOGENOM" id="CLU_013253_9_4_1"/>
<dbReference type="RefSeq" id="XP_014169346.1">
    <property type="nucleotide sequence ID" value="XM_014313871.1"/>
</dbReference>
<dbReference type="InterPro" id="IPR033121">
    <property type="entry name" value="PEPTIDASE_A1"/>
</dbReference>
<dbReference type="Proteomes" id="UP000007796">
    <property type="component" value="Unassembled WGS sequence"/>
</dbReference>
<feature type="compositionally biased region" description="Low complexity" evidence="4">
    <location>
        <begin position="271"/>
        <end position="294"/>
    </location>
</feature>
<dbReference type="GO" id="GO:0004190">
    <property type="term" value="F:aspartic-type endopeptidase activity"/>
    <property type="evidence" value="ECO:0007669"/>
    <property type="project" value="InterPro"/>
</dbReference>
<accession>F0XR37</accession>
<evidence type="ECO:0000313" key="7">
    <source>
        <dbReference type="EMBL" id="EFW99931.1"/>
    </source>
</evidence>
<keyword evidence="5" id="KW-0732">Signal</keyword>
<dbReference type="GO" id="GO:0006508">
    <property type="term" value="P:proteolysis"/>
    <property type="evidence" value="ECO:0007669"/>
    <property type="project" value="InterPro"/>
</dbReference>
<keyword evidence="3" id="KW-1015">Disulfide bond</keyword>
<name>F0XR37_GROCL</name>
<feature type="domain" description="Peptidase A1" evidence="6">
    <location>
        <begin position="72"/>
        <end position="422"/>
    </location>
</feature>
<evidence type="ECO:0000256" key="2">
    <source>
        <dbReference type="PIRSR" id="PIRSR601461-1"/>
    </source>
</evidence>
<dbReference type="MEROPS" id="A01.082"/>